<name>A0A1N6D510_9BACT</name>
<dbReference type="Pfam" id="PF14307">
    <property type="entry name" value="Glyco_tran_WbsX"/>
    <property type="match status" value="1"/>
</dbReference>
<dbReference type="Gene3D" id="3.20.20.80">
    <property type="entry name" value="Glycosidases"/>
    <property type="match status" value="1"/>
</dbReference>
<organism evidence="1 2">
    <name type="scientific">Chitinophaga niabensis</name>
    <dbReference type="NCBI Taxonomy" id="536979"/>
    <lineage>
        <taxon>Bacteria</taxon>
        <taxon>Pseudomonadati</taxon>
        <taxon>Bacteroidota</taxon>
        <taxon>Chitinophagia</taxon>
        <taxon>Chitinophagales</taxon>
        <taxon>Chitinophagaceae</taxon>
        <taxon>Chitinophaga</taxon>
    </lineage>
</organism>
<dbReference type="AlphaFoldDB" id="A0A1N6D510"/>
<evidence type="ECO:0000313" key="1">
    <source>
        <dbReference type="EMBL" id="SIN65908.1"/>
    </source>
</evidence>
<dbReference type="InterPro" id="IPR032719">
    <property type="entry name" value="WbsX"/>
</dbReference>
<dbReference type="PROSITE" id="PS51257">
    <property type="entry name" value="PROKAR_LIPOPROTEIN"/>
    <property type="match status" value="1"/>
</dbReference>
<dbReference type="STRING" id="536979.SAMN04488055_0285"/>
<evidence type="ECO:0000313" key="2">
    <source>
        <dbReference type="Proteomes" id="UP000185003"/>
    </source>
</evidence>
<accession>A0A1N6D510</accession>
<proteinExistence type="predicted"/>
<reference evidence="1 2" key="1">
    <citation type="submission" date="2016-11" db="EMBL/GenBank/DDBJ databases">
        <authorList>
            <person name="Jaros S."/>
            <person name="Januszkiewicz K."/>
            <person name="Wedrychowicz H."/>
        </authorList>
    </citation>
    <scope>NUCLEOTIDE SEQUENCE [LARGE SCALE GENOMIC DNA]</scope>
    <source>
        <strain evidence="1 2">DSM 24787</strain>
    </source>
</reference>
<sequence>MKKLLIYAAMISLAACSKDDGPKAEDHFMNYEIPEVPVTENYVVGAFYYELGSFNANIKEEPVVGKYTMPNGVVQPAIMTKHLEYATKAGIDYFLFSARSALRDNGAFKRDSTIIKSYLDNSAASNVKFAVTYNLNNGTYGISATAPLEKDALKLEQFMQDFERLTYLFSSPKYMEVDGKKLLYITNAQNLFSDNNKSVYAALRARIKAKGFDVYIVGMQDRWTPPARYFFRYQECVDAIYHQNFRPDGFDRFYLLPQMINENWKYSKKYYKDNWNVDYVANVFPAYNWLITAPTSLNPNVERKDNGAMFKKMCNVAKMNASTTNKLILIDSFNKWDEDLQIEPAKSYGELYLDIVRTQFKK</sequence>
<gene>
    <name evidence="1" type="ORF">SAMN04488055_0285</name>
</gene>
<keyword evidence="1" id="KW-0378">Hydrolase</keyword>
<keyword evidence="2" id="KW-1185">Reference proteome</keyword>
<protein>
    <submittedName>
        <fullName evidence="1">Glycosyl hydrolase family 99</fullName>
    </submittedName>
</protein>
<dbReference type="GO" id="GO:0016787">
    <property type="term" value="F:hydrolase activity"/>
    <property type="evidence" value="ECO:0007669"/>
    <property type="project" value="UniProtKB-KW"/>
</dbReference>
<dbReference type="OrthoDB" id="9816424at2"/>
<dbReference type="EMBL" id="FSRA01000001">
    <property type="protein sequence ID" value="SIN65908.1"/>
    <property type="molecule type" value="Genomic_DNA"/>
</dbReference>
<dbReference type="Proteomes" id="UP000185003">
    <property type="component" value="Unassembled WGS sequence"/>
</dbReference>
<dbReference type="RefSeq" id="WP_143197296.1">
    <property type="nucleotide sequence ID" value="NZ_FSRA01000001.1"/>
</dbReference>